<dbReference type="EMBL" id="CADCUS010000588">
    <property type="protein sequence ID" value="CAA9445257.1"/>
    <property type="molecule type" value="Genomic_DNA"/>
</dbReference>
<accession>A0A6J4QHN5</accession>
<dbReference type="AlphaFoldDB" id="A0A6J4QHN5"/>
<reference evidence="2" key="1">
    <citation type="submission" date="2020-02" db="EMBL/GenBank/DDBJ databases">
        <authorList>
            <person name="Meier V. D."/>
        </authorList>
    </citation>
    <scope>NUCLEOTIDE SEQUENCE</scope>
    <source>
        <strain evidence="2">AVDCRST_MAG66</strain>
    </source>
</reference>
<proteinExistence type="predicted"/>
<sequence length="94" mass="9127">MPGARPPACSAPVPSGGSPPTPGCCSVRPGWWVAVGGSPREAPAGVGCGDWGEGAHPPRRRSSPGSCSDGDRDDVRCDVAGCGRGGACGAGVGR</sequence>
<feature type="compositionally biased region" description="Low complexity" evidence="1">
    <location>
        <begin position="1"/>
        <end position="16"/>
    </location>
</feature>
<feature type="region of interest" description="Disordered" evidence="1">
    <location>
        <begin position="1"/>
        <end position="22"/>
    </location>
</feature>
<evidence type="ECO:0000256" key="1">
    <source>
        <dbReference type="SAM" id="MobiDB-lite"/>
    </source>
</evidence>
<gene>
    <name evidence="2" type="ORF">AVDCRST_MAG66-4373</name>
</gene>
<feature type="region of interest" description="Disordered" evidence="1">
    <location>
        <begin position="42"/>
        <end position="73"/>
    </location>
</feature>
<name>A0A6J4QHN5_9PSEU</name>
<evidence type="ECO:0000313" key="2">
    <source>
        <dbReference type="EMBL" id="CAA9445257.1"/>
    </source>
</evidence>
<organism evidence="2">
    <name type="scientific">uncultured Pseudonocardia sp</name>
    <dbReference type="NCBI Taxonomy" id="211455"/>
    <lineage>
        <taxon>Bacteria</taxon>
        <taxon>Bacillati</taxon>
        <taxon>Actinomycetota</taxon>
        <taxon>Actinomycetes</taxon>
        <taxon>Pseudonocardiales</taxon>
        <taxon>Pseudonocardiaceae</taxon>
        <taxon>Pseudonocardia</taxon>
        <taxon>environmental samples</taxon>
    </lineage>
</organism>
<protein>
    <submittedName>
        <fullName evidence="2">Uncharacterized protein</fullName>
    </submittedName>
</protein>